<reference evidence="2" key="3">
    <citation type="submission" date="2025-09" db="UniProtKB">
        <authorList>
            <consortium name="Ensembl"/>
        </authorList>
    </citation>
    <scope>IDENTIFICATION</scope>
</reference>
<dbReference type="PANTHER" id="PTHR15505:SF4">
    <property type="entry name" value="RIIA DOMAIN-CONTAINING PROTEIN 1"/>
    <property type="match status" value="1"/>
</dbReference>
<evidence type="ECO:0000313" key="2">
    <source>
        <dbReference type="Ensembl" id="ENSSHAP00000031502.1"/>
    </source>
</evidence>
<dbReference type="Proteomes" id="UP000007648">
    <property type="component" value="Unassembled WGS sequence"/>
</dbReference>
<organism evidence="2 3">
    <name type="scientific">Sarcophilus harrisii</name>
    <name type="common">Tasmanian devil</name>
    <name type="synonym">Sarcophilus laniarius</name>
    <dbReference type="NCBI Taxonomy" id="9305"/>
    <lineage>
        <taxon>Eukaryota</taxon>
        <taxon>Metazoa</taxon>
        <taxon>Chordata</taxon>
        <taxon>Craniata</taxon>
        <taxon>Vertebrata</taxon>
        <taxon>Euteleostomi</taxon>
        <taxon>Mammalia</taxon>
        <taxon>Metatheria</taxon>
        <taxon>Dasyuromorphia</taxon>
        <taxon>Dasyuridae</taxon>
        <taxon>Sarcophilus</taxon>
    </lineage>
</organism>
<evidence type="ECO:0000313" key="3">
    <source>
        <dbReference type="Proteomes" id="UP000007648"/>
    </source>
</evidence>
<protein>
    <recommendedName>
        <fullName evidence="4">Regulatory subunit of type II PKA R-subunit domain containing 1</fullName>
    </recommendedName>
</protein>
<feature type="compositionally biased region" description="Basic and acidic residues" evidence="1">
    <location>
        <begin position="142"/>
        <end position="151"/>
    </location>
</feature>
<dbReference type="InParanoid" id="A0A7N4P1W2"/>
<feature type="region of interest" description="Disordered" evidence="1">
    <location>
        <begin position="92"/>
        <end position="168"/>
    </location>
</feature>
<name>A0A7N4P1W2_SARHA</name>
<dbReference type="GeneTree" id="ENSGT00390000003062"/>
<evidence type="ECO:0008006" key="4">
    <source>
        <dbReference type="Google" id="ProtNLM"/>
    </source>
</evidence>
<dbReference type="InterPro" id="IPR059162">
    <property type="entry name" value="RIIAD1"/>
</dbReference>
<dbReference type="PANTHER" id="PTHR15505">
    <property type="entry name" value="RIIA DOMAIN-CONTAINING PROTEIN 1"/>
    <property type="match status" value="1"/>
</dbReference>
<reference evidence="2 3" key="1">
    <citation type="journal article" date="2011" name="Proc. Natl. Acad. Sci. U.S.A.">
        <title>Genetic diversity and population structure of the endangered marsupial Sarcophilus harrisii (Tasmanian devil).</title>
        <authorList>
            <person name="Miller W."/>
            <person name="Hayes V.M."/>
            <person name="Ratan A."/>
            <person name="Petersen D.C."/>
            <person name="Wittekindt N.E."/>
            <person name="Miller J."/>
            <person name="Walenz B."/>
            <person name="Knight J."/>
            <person name="Qi J."/>
            <person name="Zhao F."/>
            <person name="Wang Q."/>
            <person name="Bedoya-Reina O.C."/>
            <person name="Katiyar N."/>
            <person name="Tomsho L.P."/>
            <person name="Kasson L.M."/>
            <person name="Hardie R.A."/>
            <person name="Woodbridge P."/>
            <person name="Tindall E.A."/>
            <person name="Bertelsen M.F."/>
            <person name="Dixon D."/>
            <person name="Pyecroft S."/>
            <person name="Helgen K.M."/>
            <person name="Lesk A.M."/>
            <person name="Pringle T.H."/>
            <person name="Patterson N."/>
            <person name="Zhang Y."/>
            <person name="Kreiss A."/>
            <person name="Woods G.M."/>
            <person name="Jones M.E."/>
            <person name="Schuster S.C."/>
        </authorList>
    </citation>
    <scope>NUCLEOTIDE SEQUENCE [LARGE SCALE GENOMIC DNA]</scope>
</reference>
<keyword evidence="3" id="KW-1185">Reference proteome</keyword>
<evidence type="ECO:0000256" key="1">
    <source>
        <dbReference type="SAM" id="MobiDB-lite"/>
    </source>
</evidence>
<feature type="compositionally biased region" description="Low complexity" evidence="1">
    <location>
        <begin position="122"/>
        <end position="141"/>
    </location>
</feature>
<reference evidence="2" key="2">
    <citation type="submission" date="2025-08" db="UniProtKB">
        <authorList>
            <consortium name="Ensembl"/>
        </authorList>
    </citation>
    <scope>IDENTIFICATION</scope>
</reference>
<dbReference type="SUPFAM" id="SSF47391">
    <property type="entry name" value="Dimerization-anchoring domain of cAMP-dependent PK regulatory subunit"/>
    <property type="match status" value="1"/>
</dbReference>
<dbReference type="CDD" id="cd22971">
    <property type="entry name" value="DD_RIIAD1"/>
    <property type="match status" value="1"/>
</dbReference>
<gene>
    <name evidence="2" type="primary">RIIAD1</name>
</gene>
<accession>A0A7N4P1W2</accession>
<sequence length="248" mass="26706">PEARVSGGVRARAFASGVGLRAPPGARLSAVRVTGDCKGASRRAVTGGWGGGGGERRVCGQRSWIRNLPVPSPPAGGARWALARRYLLRGASAAQAGPRGRRTPALLHEPEDLPRAPPQNDSPSASAPRSPAPSARRGAGPPERRHSDGDKMASLSSGLEGPDPGSLSAEQLSRLRDFKISTRIANEKYLRSHKEVKLLLSGFFREMFLKRPVDIQEFAAEYFTDPRLPGKIQMQLIELQKQKQLAEP</sequence>
<proteinExistence type="predicted"/>
<dbReference type="AlphaFoldDB" id="A0A7N4P1W2"/>
<dbReference type="Ensembl" id="ENSSHAT00000025742.1">
    <property type="protein sequence ID" value="ENSSHAP00000031502.1"/>
    <property type="gene ID" value="ENSSHAG00000024960.1"/>
</dbReference>